<sequence>MLTSMPGNSSYSASQSTSYTRTTTVHLTTTLGELGASHLTSDTVDTNASESTSYTRTTTVFLTTTLNNSVTSGVSGAAATSSTISAGANMSSVFTDISETKTVSLTTTSSSLSAEPSSTFLTTGSAKGISASADNSALTPFPASNSTLSRASGQLSSMTNTLTDIASPCESTTTSSSTCTDSPYYSSHNPSLLTKSTSTYCPSAAGGTTSPLSNTRAPTVRGDASSTCNTTSSMSSYGTAHWSSMTHRSNMTNTFGVKGLCYQSLTTLKTVTTIRVAESGSAANDYPTPTDRVTPSDVLPDDPNFPWGNDSPIHRHQNSSELGIGTGDIDGGLHVRADWHLQWQNVKDKLKGLWHGEASETGG</sequence>
<evidence type="ECO:0000313" key="3">
    <source>
        <dbReference type="Proteomes" id="UP000813427"/>
    </source>
</evidence>
<dbReference type="Proteomes" id="UP000813427">
    <property type="component" value="Unassembled WGS sequence"/>
</dbReference>
<keyword evidence="3" id="KW-1185">Reference proteome</keyword>
<gene>
    <name evidence="2" type="ORF">BKA59DRAFT_485551</name>
</gene>
<evidence type="ECO:0000313" key="2">
    <source>
        <dbReference type="EMBL" id="KAH7235850.1"/>
    </source>
</evidence>
<organism evidence="2 3">
    <name type="scientific">Fusarium tricinctum</name>
    <dbReference type="NCBI Taxonomy" id="61284"/>
    <lineage>
        <taxon>Eukaryota</taxon>
        <taxon>Fungi</taxon>
        <taxon>Dikarya</taxon>
        <taxon>Ascomycota</taxon>
        <taxon>Pezizomycotina</taxon>
        <taxon>Sordariomycetes</taxon>
        <taxon>Hypocreomycetidae</taxon>
        <taxon>Hypocreales</taxon>
        <taxon>Nectriaceae</taxon>
        <taxon>Fusarium</taxon>
        <taxon>Fusarium tricinctum species complex</taxon>
    </lineage>
</organism>
<dbReference type="AlphaFoldDB" id="A0A8K0RRQ8"/>
<dbReference type="EMBL" id="JAGPXF010000007">
    <property type="protein sequence ID" value="KAH7235850.1"/>
    <property type="molecule type" value="Genomic_DNA"/>
</dbReference>
<proteinExistence type="predicted"/>
<feature type="region of interest" description="Disordered" evidence="1">
    <location>
        <begin position="204"/>
        <end position="230"/>
    </location>
</feature>
<dbReference type="OrthoDB" id="5104805at2759"/>
<protein>
    <submittedName>
        <fullName evidence="2">Uncharacterized protein</fullName>
    </submittedName>
</protein>
<evidence type="ECO:0000256" key="1">
    <source>
        <dbReference type="SAM" id="MobiDB-lite"/>
    </source>
</evidence>
<name>A0A8K0RRQ8_9HYPO</name>
<comment type="caution">
    <text evidence="2">The sequence shown here is derived from an EMBL/GenBank/DDBJ whole genome shotgun (WGS) entry which is preliminary data.</text>
</comment>
<accession>A0A8K0RRQ8</accession>
<reference evidence="2" key="1">
    <citation type="journal article" date="2021" name="Nat. Commun.">
        <title>Genetic determinants of endophytism in the Arabidopsis root mycobiome.</title>
        <authorList>
            <person name="Mesny F."/>
            <person name="Miyauchi S."/>
            <person name="Thiergart T."/>
            <person name="Pickel B."/>
            <person name="Atanasova L."/>
            <person name="Karlsson M."/>
            <person name="Huettel B."/>
            <person name="Barry K.W."/>
            <person name="Haridas S."/>
            <person name="Chen C."/>
            <person name="Bauer D."/>
            <person name="Andreopoulos W."/>
            <person name="Pangilinan J."/>
            <person name="LaButti K."/>
            <person name="Riley R."/>
            <person name="Lipzen A."/>
            <person name="Clum A."/>
            <person name="Drula E."/>
            <person name="Henrissat B."/>
            <person name="Kohler A."/>
            <person name="Grigoriev I.V."/>
            <person name="Martin F.M."/>
            <person name="Hacquard S."/>
        </authorList>
    </citation>
    <scope>NUCLEOTIDE SEQUENCE</scope>
    <source>
        <strain evidence="2">MPI-SDFR-AT-0068</strain>
    </source>
</reference>
<feature type="compositionally biased region" description="Polar residues" evidence="1">
    <location>
        <begin position="204"/>
        <end position="217"/>
    </location>
</feature>